<dbReference type="EMBL" id="JNBR01000077">
    <property type="protein sequence ID" value="OQR98904.1"/>
    <property type="molecule type" value="Genomic_DNA"/>
</dbReference>
<protein>
    <recommendedName>
        <fullName evidence="5">Mbre TPR repeat protein</fullName>
    </recommendedName>
</protein>
<reference evidence="3 4" key="1">
    <citation type="journal article" date="2014" name="Genome Biol. Evol.">
        <title>The secreted proteins of Achlya hypogyna and Thraustotheca clavata identify the ancestral oomycete secretome and reveal gene acquisitions by horizontal gene transfer.</title>
        <authorList>
            <person name="Misner I."/>
            <person name="Blouin N."/>
            <person name="Leonard G."/>
            <person name="Richards T.A."/>
            <person name="Lane C.E."/>
        </authorList>
    </citation>
    <scope>NUCLEOTIDE SEQUENCE [LARGE SCALE GENOMIC DNA]</scope>
    <source>
        <strain evidence="3 4">ATCC 48635</strain>
    </source>
</reference>
<dbReference type="Gene3D" id="1.25.40.10">
    <property type="entry name" value="Tetratricopeptide repeat domain"/>
    <property type="match status" value="2"/>
</dbReference>
<evidence type="ECO:0000313" key="3">
    <source>
        <dbReference type="EMBL" id="OQR98904.1"/>
    </source>
</evidence>
<keyword evidence="2" id="KW-0802">TPR repeat</keyword>
<comment type="caution">
    <text evidence="3">The sequence shown here is derived from an EMBL/GenBank/DDBJ whole genome shotgun (WGS) entry which is preliminary data.</text>
</comment>
<accession>A0A1V9ZLM9</accession>
<dbReference type="SUPFAM" id="SSF48452">
    <property type="entry name" value="TPR-like"/>
    <property type="match status" value="2"/>
</dbReference>
<keyword evidence="4" id="KW-1185">Reference proteome</keyword>
<dbReference type="Pfam" id="PF13424">
    <property type="entry name" value="TPR_12"/>
    <property type="match status" value="1"/>
</dbReference>
<dbReference type="InterPro" id="IPR011990">
    <property type="entry name" value="TPR-like_helical_dom_sf"/>
</dbReference>
<dbReference type="AlphaFoldDB" id="A0A1V9ZLM9"/>
<sequence length="646" mass="73468">MGQQRPLGVKLSYFTHFIQERGGREAFANLTTADVCNQFVIPMTKTQQVSLVELVAANSETQAFVASADWYVSHAWSYLFLETVDSLVNFFADDVAVWFCVFNNNQHRAASCDFRFWYNTFQSGLAAIQNLVMVLHPWQDPITLRRTWCVFEVYVARCVGARFEVAMPPADESAFATALVTEYQAFWDVLHNVKSANSRTTIPADRDNLFAVIEADVGFAALDRMLFSVVEQWVLDFLKRKVASTAGAERAQWLHALGSVPFHKGHYAEAKPYFYKAWKLFQATCGDRDERTLLLMTRLGYIYGRLFKPQTLWEPMLLDALSLQREVLRPGHPLIADTLHHMGLVYRHVSQYELSLYYYEQSLVMQGAEVRKDLLHLRTMNSMAVVQTKLGNYTDAVRWYVAGLNGYREAKGADHPDTVTVMANLVTLYKDEGQFERARELAADVVATRERLLGRNHDRTLAALLKLAIVYRCMGDYTTAGAVLKSMLADATTLFADKKDLVLMGQSQLGQLQFNQRLYSAAWETTHDVVRERIKLYGPSHAYSITPVYYLYWCIEPVAATDGHQERCLVVETYLRESDSWSAEWRKQLCSGCRGGLVGPIGLCDVCTFKYCSACCAQGLFKCGHDDRTYHVPPIDYISAQNFRQL</sequence>
<evidence type="ECO:0000256" key="1">
    <source>
        <dbReference type="ARBA" id="ARBA00022737"/>
    </source>
</evidence>
<evidence type="ECO:0000313" key="4">
    <source>
        <dbReference type="Proteomes" id="UP000243579"/>
    </source>
</evidence>
<evidence type="ECO:0000256" key="2">
    <source>
        <dbReference type="ARBA" id="ARBA00022803"/>
    </source>
</evidence>
<proteinExistence type="predicted"/>
<dbReference type="PANTHER" id="PTHR45641">
    <property type="entry name" value="TETRATRICOPEPTIDE REPEAT PROTEIN (AFU_ORTHOLOGUE AFUA_6G03870)"/>
    <property type="match status" value="1"/>
</dbReference>
<dbReference type="Proteomes" id="UP000243579">
    <property type="component" value="Unassembled WGS sequence"/>
</dbReference>
<gene>
    <name evidence="3" type="ORF">ACHHYP_07618</name>
</gene>
<name>A0A1V9ZLM9_ACHHY</name>
<keyword evidence="1" id="KW-0677">Repeat</keyword>
<dbReference type="PANTHER" id="PTHR45641:SF19">
    <property type="entry name" value="NEPHROCYSTIN-3"/>
    <property type="match status" value="1"/>
</dbReference>
<dbReference type="OrthoDB" id="1926212at2759"/>
<organism evidence="3 4">
    <name type="scientific">Achlya hypogyna</name>
    <name type="common">Oomycete</name>
    <name type="synonym">Protoachlya hypogyna</name>
    <dbReference type="NCBI Taxonomy" id="1202772"/>
    <lineage>
        <taxon>Eukaryota</taxon>
        <taxon>Sar</taxon>
        <taxon>Stramenopiles</taxon>
        <taxon>Oomycota</taxon>
        <taxon>Saprolegniomycetes</taxon>
        <taxon>Saprolegniales</taxon>
        <taxon>Achlyaceae</taxon>
        <taxon>Achlya</taxon>
    </lineage>
</organism>
<evidence type="ECO:0008006" key="5">
    <source>
        <dbReference type="Google" id="ProtNLM"/>
    </source>
</evidence>